<dbReference type="PROSITE" id="PS51779">
    <property type="entry name" value="POTRA"/>
    <property type="match status" value="1"/>
</dbReference>
<dbReference type="InterPro" id="IPR026579">
    <property type="entry name" value="FtsQ"/>
</dbReference>
<proteinExistence type="inferred from homology"/>
<gene>
    <name evidence="9" type="primary">ftsQ</name>
    <name evidence="12" type="ORF">LZC95_39300</name>
</gene>
<dbReference type="Proteomes" id="UP001379533">
    <property type="component" value="Chromosome"/>
</dbReference>
<dbReference type="Pfam" id="PF03799">
    <property type="entry name" value="FtsQ_DivIB_C"/>
    <property type="match status" value="1"/>
</dbReference>
<evidence type="ECO:0000259" key="11">
    <source>
        <dbReference type="PROSITE" id="PS51779"/>
    </source>
</evidence>
<keyword evidence="3" id="KW-0997">Cell inner membrane</keyword>
<accession>A0ABZ2K4K9</accession>
<keyword evidence="8 9" id="KW-0131">Cell cycle</keyword>
<comment type="subcellular location">
    <subcellularLocation>
        <location evidence="9">Cell membrane</location>
        <topology evidence="9">Single-pass type II membrane protein</topology>
    </subcellularLocation>
    <subcellularLocation>
        <location evidence="1">Membrane</location>
    </subcellularLocation>
    <text evidence="9">Localizes to the division septum.</text>
</comment>
<evidence type="ECO:0000256" key="8">
    <source>
        <dbReference type="ARBA" id="ARBA00023306"/>
    </source>
</evidence>
<evidence type="ECO:0000256" key="6">
    <source>
        <dbReference type="ARBA" id="ARBA00022989"/>
    </source>
</evidence>
<dbReference type="PANTHER" id="PTHR35851:SF1">
    <property type="entry name" value="CELL DIVISION PROTEIN FTSQ"/>
    <property type="match status" value="1"/>
</dbReference>
<comment type="function">
    <text evidence="9">Essential cell division protein.</text>
</comment>
<evidence type="ECO:0000256" key="5">
    <source>
        <dbReference type="ARBA" id="ARBA00022692"/>
    </source>
</evidence>
<dbReference type="InterPro" id="IPR013685">
    <property type="entry name" value="POTRA_FtsQ_type"/>
</dbReference>
<keyword evidence="5 9" id="KW-0812">Transmembrane</keyword>
<dbReference type="Pfam" id="PF08478">
    <property type="entry name" value="POTRA_1"/>
    <property type="match status" value="1"/>
</dbReference>
<evidence type="ECO:0000256" key="9">
    <source>
        <dbReference type="HAMAP-Rule" id="MF_00911"/>
    </source>
</evidence>
<evidence type="ECO:0000256" key="4">
    <source>
        <dbReference type="ARBA" id="ARBA00022618"/>
    </source>
</evidence>
<protein>
    <recommendedName>
        <fullName evidence="9">Cell division protein FtsQ</fullName>
    </recommendedName>
</protein>
<dbReference type="EMBL" id="CP089982">
    <property type="protein sequence ID" value="WXA92485.1"/>
    <property type="molecule type" value="Genomic_DNA"/>
</dbReference>
<evidence type="ECO:0000256" key="3">
    <source>
        <dbReference type="ARBA" id="ARBA00022519"/>
    </source>
</evidence>
<comment type="similarity">
    <text evidence="9">Belongs to the FtsQ/DivIB family. FtsQ subfamily.</text>
</comment>
<keyword evidence="2 9" id="KW-1003">Cell membrane</keyword>
<keyword evidence="13" id="KW-1185">Reference proteome</keyword>
<feature type="domain" description="POTRA" evidence="11">
    <location>
        <begin position="88"/>
        <end position="156"/>
    </location>
</feature>
<dbReference type="PANTHER" id="PTHR35851">
    <property type="entry name" value="CELL DIVISION PROTEIN FTSQ"/>
    <property type="match status" value="1"/>
</dbReference>
<evidence type="ECO:0000256" key="1">
    <source>
        <dbReference type="ARBA" id="ARBA00004370"/>
    </source>
</evidence>
<evidence type="ECO:0000313" key="13">
    <source>
        <dbReference type="Proteomes" id="UP001379533"/>
    </source>
</evidence>
<evidence type="ECO:0000256" key="7">
    <source>
        <dbReference type="ARBA" id="ARBA00023136"/>
    </source>
</evidence>
<evidence type="ECO:0000313" key="12">
    <source>
        <dbReference type="EMBL" id="WXA92485.1"/>
    </source>
</evidence>
<dbReference type="HAMAP" id="MF_00911">
    <property type="entry name" value="FtsQ_subfam"/>
    <property type="match status" value="1"/>
</dbReference>
<keyword evidence="4 9" id="KW-0132">Cell division</keyword>
<dbReference type="InterPro" id="IPR005548">
    <property type="entry name" value="Cell_div_FtsQ/DivIB_C"/>
</dbReference>
<reference evidence="12 13" key="1">
    <citation type="submission" date="2021-12" db="EMBL/GenBank/DDBJ databases">
        <title>Discovery of the Pendulisporaceae a myxobacterial family with distinct sporulation behavior and unique specialized metabolism.</title>
        <authorList>
            <person name="Garcia R."/>
            <person name="Popoff A."/>
            <person name="Bader C.D."/>
            <person name="Loehr J."/>
            <person name="Walesch S."/>
            <person name="Walt C."/>
            <person name="Boldt J."/>
            <person name="Bunk B."/>
            <person name="Haeckl F.J.F.P.J."/>
            <person name="Gunesch A.P."/>
            <person name="Birkelbach J."/>
            <person name="Nuebel U."/>
            <person name="Pietschmann T."/>
            <person name="Bach T."/>
            <person name="Mueller R."/>
        </authorList>
    </citation>
    <scope>NUCLEOTIDE SEQUENCE [LARGE SCALE GENOMIC DNA]</scope>
    <source>
        <strain evidence="12 13">MSr12523</strain>
    </source>
</reference>
<feature type="region of interest" description="Disordered" evidence="10">
    <location>
        <begin position="1"/>
        <end position="49"/>
    </location>
</feature>
<organism evidence="12 13">
    <name type="scientific">Pendulispora brunnea</name>
    <dbReference type="NCBI Taxonomy" id="2905690"/>
    <lineage>
        <taxon>Bacteria</taxon>
        <taxon>Pseudomonadati</taxon>
        <taxon>Myxococcota</taxon>
        <taxon>Myxococcia</taxon>
        <taxon>Myxococcales</taxon>
        <taxon>Sorangiineae</taxon>
        <taxon>Pendulisporaceae</taxon>
        <taxon>Pendulispora</taxon>
    </lineage>
</organism>
<keyword evidence="7 9" id="KW-0472">Membrane</keyword>
<dbReference type="RefSeq" id="WP_394843086.1">
    <property type="nucleotide sequence ID" value="NZ_CP089982.1"/>
</dbReference>
<dbReference type="Gene3D" id="3.10.20.310">
    <property type="entry name" value="membrane protein fhac"/>
    <property type="match status" value="1"/>
</dbReference>
<sequence length="300" mass="32183">MSGVNPTNRRVAKPQPPPDVMELADAGDDYLPDPAPDDLSGAGAGAGRRPRGPLFRALQALSGMALVGGVSVSVAYAAREYVTHSPRFAVTDIEIVGAKSRTPETVAAEAGVAKGQNVFSVDLDEARTKLSQDPWVREATLARRLPGTVVIQIAEREAVALVALGDLYLSTRSGEIFKRIEPGDPSDLPIITGITPEAVAEDREGVAQSIRRALDLAGDYEHGPLAQRARLQEIHLARDGSTTLIVGKNALQLNLGDPPFRRKLDQAVRVLAELDRRGAKADAIMLDNDARPERVVVRMR</sequence>
<evidence type="ECO:0000256" key="2">
    <source>
        <dbReference type="ARBA" id="ARBA00022475"/>
    </source>
</evidence>
<dbReference type="InterPro" id="IPR034746">
    <property type="entry name" value="POTRA"/>
</dbReference>
<keyword evidence="6 9" id="KW-1133">Transmembrane helix</keyword>
<name>A0ABZ2K4K9_9BACT</name>
<evidence type="ECO:0000256" key="10">
    <source>
        <dbReference type="SAM" id="MobiDB-lite"/>
    </source>
</evidence>